<feature type="compositionally biased region" description="Polar residues" evidence="2">
    <location>
        <begin position="132"/>
        <end position="141"/>
    </location>
</feature>
<reference evidence="3" key="1">
    <citation type="journal article" date="2023" name="Nat. Commun.">
        <title>Diploid and tetraploid genomes of Acorus and the evolution of monocots.</title>
        <authorList>
            <person name="Ma L."/>
            <person name="Liu K.W."/>
            <person name="Li Z."/>
            <person name="Hsiao Y.Y."/>
            <person name="Qi Y."/>
            <person name="Fu T."/>
            <person name="Tang G.D."/>
            <person name="Zhang D."/>
            <person name="Sun W.H."/>
            <person name="Liu D.K."/>
            <person name="Li Y."/>
            <person name="Chen G.Z."/>
            <person name="Liu X.D."/>
            <person name="Liao X.Y."/>
            <person name="Jiang Y.T."/>
            <person name="Yu X."/>
            <person name="Hao Y."/>
            <person name="Huang J."/>
            <person name="Zhao X.W."/>
            <person name="Ke S."/>
            <person name="Chen Y.Y."/>
            <person name="Wu W.L."/>
            <person name="Hsu J.L."/>
            <person name="Lin Y.F."/>
            <person name="Huang M.D."/>
            <person name="Li C.Y."/>
            <person name="Huang L."/>
            <person name="Wang Z.W."/>
            <person name="Zhao X."/>
            <person name="Zhong W.Y."/>
            <person name="Peng D.H."/>
            <person name="Ahmad S."/>
            <person name="Lan S."/>
            <person name="Zhang J.S."/>
            <person name="Tsai W.C."/>
            <person name="Van de Peer Y."/>
            <person name="Liu Z.J."/>
        </authorList>
    </citation>
    <scope>NUCLEOTIDE SEQUENCE</scope>
    <source>
        <strain evidence="3">CP</strain>
    </source>
</reference>
<evidence type="ECO:0000256" key="1">
    <source>
        <dbReference type="SAM" id="Coils"/>
    </source>
</evidence>
<sequence length="177" mass="20603">MKKLLEFGRRAMFVIRVMSGYEERRIRSYRLHLEKRLQEAQQRRAALRKVPEQVILSEMRRMVGEMQALNQKLEEAEAAIGEYFKPIDQNADMIMDMQLKREKEQMTEIFKATQSGELLAQAEAEMRRKTCSAGTNQQSQATDRRCCGPTNTGKMSMHSPYLFVDRNPARNLIEGLK</sequence>
<dbReference type="AlphaFoldDB" id="A0AAV9E958"/>
<feature type="coiled-coil region" evidence="1">
    <location>
        <begin position="30"/>
        <end position="79"/>
    </location>
</feature>
<keyword evidence="4" id="KW-1185">Reference proteome</keyword>
<feature type="region of interest" description="Disordered" evidence="2">
    <location>
        <begin position="131"/>
        <end position="151"/>
    </location>
</feature>
<dbReference type="Proteomes" id="UP001180020">
    <property type="component" value="Unassembled WGS sequence"/>
</dbReference>
<protein>
    <submittedName>
        <fullName evidence="3">Uncharacterized protein</fullName>
    </submittedName>
</protein>
<keyword evidence="1" id="KW-0175">Coiled coil</keyword>
<reference evidence="3" key="2">
    <citation type="submission" date="2023-06" db="EMBL/GenBank/DDBJ databases">
        <authorList>
            <person name="Ma L."/>
            <person name="Liu K.-W."/>
            <person name="Li Z."/>
            <person name="Hsiao Y.-Y."/>
            <person name="Qi Y."/>
            <person name="Fu T."/>
            <person name="Tang G."/>
            <person name="Zhang D."/>
            <person name="Sun W.-H."/>
            <person name="Liu D.-K."/>
            <person name="Li Y."/>
            <person name="Chen G.-Z."/>
            <person name="Liu X.-D."/>
            <person name="Liao X.-Y."/>
            <person name="Jiang Y.-T."/>
            <person name="Yu X."/>
            <person name="Hao Y."/>
            <person name="Huang J."/>
            <person name="Zhao X.-W."/>
            <person name="Ke S."/>
            <person name="Chen Y.-Y."/>
            <person name="Wu W.-L."/>
            <person name="Hsu J.-L."/>
            <person name="Lin Y.-F."/>
            <person name="Huang M.-D."/>
            <person name="Li C.-Y."/>
            <person name="Huang L."/>
            <person name="Wang Z.-W."/>
            <person name="Zhao X."/>
            <person name="Zhong W.-Y."/>
            <person name="Peng D.-H."/>
            <person name="Ahmad S."/>
            <person name="Lan S."/>
            <person name="Zhang J.-S."/>
            <person name="Tsai W.-C."/>
            <person name="Van De Peer Y."/>
            <person name="Liu Z.-J."/>
        </authorList>
    </citation>
    <scope>NUCLEOTIDE SEQUENCE</scope>
    <source>
        <strain evidence="3">CP</strain>
        <tissue evidence="3">Leaves</tissue>
    </source>
</reference>
<evidence type="ECO:0000256" key="2">
    <source>
        <dbReference type="SAM" id="MobiDB-lite"/>
    </source>
</evidence>
<gene>
    <name evidence="3" type="ORF">QJS10_CPA08g00730</name>
</gene>
<organism evidence="3 4">
    <name type="scientific">Acorus calamus</name>
    <name type="common">Sweet flag</name>
    <dbReference type="NCBI Taxonomy" id="4465"/>
    <lineage>
        <taxon>Eukaryota</taxon>
        <taxon>Viridiplantae</taxon>
        <taxon>Streptophyta</taxon>
        <taxon>Embryophyta</taxon>
        <taxon>Tracheophyta</taxon>
        <taxon>Spermatophyta</taxon>
        <taxon>Magnoliopsida</taxon>
        <taxon>Liliopsida</taxon>
        <taxon>Acoraceae</taxon>
        <taxon>Acorus</taxon>
    </lineage>
</organism>
<accession>A0AAV9E958</accession>
<dbReference type="PANTHER" id="PTHR35749">
    <property type="entry name" value="OSJNBA0084A10.10 PROTEIN"/>
    <property type="match status" value="1"/>
</dbReference>
<evidence type="ECO:0000313" key="4">
    <source>
        <dbReference type="Proteomes" id="UP001180020"/>
    </source>
</evidence>
<dbReference type="PANTHER" id="PTHR35749:SF1">
    <property type="entry name" value="OSJNBA0084A10.10 PROTEIN"/>
    <property type="match status" value="1"/>
</dbReference>
<comment type="caution">
    <text evidence="3">The sequence shown here is derived from an EMBL/GenBank/DDBJ whole genome shotgun (WGS) entry which is preliminary data.</text>
</comment>
<dbReference type="EMBL" id="JAUJYO010000008">
    <property type="protein sequence ID" value="KAK1310228.1"/>
    <property type="molecule type" value="Genomic_DNA"/>
</dbReference>
<evidence type="ECO:0000313" key="3">
    <source>
        <dbReference type="EMBL" id="KAK1310228.1"/>
    </source>
</evidence>
<proteinExistence type="predicted"/>
<name>A0AAV9E958_ACOCL</name>